<gene>
    <name evidence="5" type="ORF">FZD51_03775</name>
</gene>
<dbReference type="RefSeq" id="WP_148973544.1">
    <property type="nucleotide sequence ID" value="NZ_JBNILB010000014.1"/>
</dbReference>
<dbReference type="EMBL" id="VTER01000002">
    <property type="protein sequence ID" value="TYS51168.1"/>
    <property type="molecule type" value="Genomic_DNA"/>
</dbReference>
<proteinExistence type="predicted"/>
<name>A0A5D4RN38_9BACI</name>
<keyword evidence="3 5" id="KW-0067">ATP-binding</keyword>
<reference evidence="5 6" key="1">
    <citation type="submission" date="2019-08" db="EMBL/GenBank/DDBJ databases">
        <title>Bacillus genomes from the desert of Cuatro Cienegas, Coahuila.</title>
        <authorList>
            <person name="Olmedo-Alvarez G."/>
        </authorList>
    </citation>
    <scope>NUCLEOTIDE SEQUENCE [LARGE SCALE GENOMIC DNA]</scope>
    <source>
        <strain evidence="5 6">CH446_14T</strain>
    </source>
</reference>
<dbReference type="AlphaFoldDB" id="A0A5D4RN38"/>
<sequence>MEKVIEVESLSRLYKMKEGNKKAVDDISFEVYKGEVFGLLGPNGAGKTTTIKILTTLLLPSAGSAKVFGFDVVSESQKIRDRINFVYGGERGVYGRLTAKEYLHYFCTLYKIKNKLQPGLIKELLQLVQLEQAENQKIHTYSKGMVQRLHIARCLINEPEILFLDEPTIGLDPVGAKLLRELVKDLSARGITIILTTHYMQEADELCDRIAFIKEGRLSLIGEPEFIKKSCNHLNLYEAAMSVHDIGKLKEDSLLANLEIEVIREPFYQLNFEANEMELEEAKAYLGRYGEILKIRKKDISLEDAYIYHMKDAG</sequence>
<dbReference type="Pfam" id="PF00005">
    <property type="entry name" value="ABC_tran"/>
    <property type="match status" value="1"/>
</dbReference>
<evidence type="ECO:0000313" key="5">
    <source>
        <dbReference type="EMBL" id="TYS51168.1"/>
    </source>
</evidence>
<dbReference type="GO" id="GO:0016887">
    <property type="term" value="F:ATP hydrolysis activity"/>
    <property type="evidence" value="ECO:0007669"/>
    <property type="project" value="InterPro"/>
</dbReference>
<evidence type="ECO:0000256" key="2">
    <source>
        <dbReference type="ARBA" id="ARBA00022741"/>
    </source>
</evidence>
<dbReference type="InterPro" id="IPR027417">
    <property type="entry name" value="P-loop_NTPase"/>
</dbReference>
<dbReference type="PANTHER" id="PTHR42711">
    <property type="entry name" value="ABC TRANSPORTER ATP-BINDING PROTEIN"/>
    <property type="match status" value="1"/>
</dbReference>
<organism evidence="5 6">
    <name type="scientific">Bacillus infantis</name>
    <dbReference type="NCBI Taxonomy" id="324767"/>
    <lineage>
        <taxon>Bacteria</taxon>
        <taxon>Bacillati</taxon>
        <taxon>Bacillota</taxon>
        <taxon>Bacilli</taxon>
        <taxon>Bacillales</taxon>
        <taxon>Bacillaceae</taxon>
        <taxon>Bacillus</taxon>
    </lineage>
</organism>
<dbReference type="SUPFAM" id="SSF52540">
    <property type="entry name" value="P-loop containing nucleoside triphosphate hydrolases"/>
    <property type="match status" value="1"/>
</dbReference>
<keyword evidence="1" id="KW-0813">Transport</keyword>
<dbReference type="InterPro" id="IPR050763">
    <property type="entry name" value="ABC_transporter_ATP-binding"/>
</dbReference>
<dbReference type="InterPro" id="IPR003593">
    <property type="entry name" value="AAA+_ATPase"/>
</dbReference>
<dbReference type="InterPro" id="IPR003439">
    <property type="entry name" value="ABC_transporter-like_ATP-bd"/>
</dbReference>
<dbReference type="Proteomes" id="UP000322139">
    <property type="component" value="Unassembled WGS sequence"/>
</dbReference>
<dbReference type="PROSITE" id="PS50893">
    <property type="entry name" value="ABC_TRANSPORTER_2"/>
    <property type="match status" value="1"/>
</dbReference>
<comment type="caution">
    <text evidence="5">The sequence shown here is derived from an EMBL/GenBank/DDBJ whole genome shotgun (WGS) entry which is preliminary data.</text>
</comment>
<dbReference type="PANTHER" id="PTHR42711:SF18">
    <property type="entry name" value="ABC TRANSPORTER, ATP-BINDING PROTEIN"/>
    <property type="match status" value="1"/>
</dbReference>
<evidence type="ECO:0000313" key="6">
    <source>
        <dbReference type="Proteomes" id="UP000322139"/>
    </source>
</evidence>
<dbReference type="SMART" id="SM00382">
    <property type="entry name" value="AAA"/>
    <property type="match status" value="1"/>
</dbReference>
<feature type="domain" description="ABC transporter" evidence="4">
    <location>
        <begin position="5"/>
        <end position="240"/>
    </location>
</feature>
<accession>A0A5D4RN38</accession>
<evidence type="ECO:0000256" key="3">
    <source>
        <dbReference type="ARBA" id="ARBA00022840"/>
    </source>
</evidence>
<dbReference type="GO" id="GO:0005524">
    <property type="term" value="F:ATP binding"/>
    <property type="evidence" value="ECO:0007669"/>
    <property type="project" value="UniProtKB-KW"/>
</dbReference>
<evidence type="ECO:0000256" key="1">
    <source>
        <dbReference type="ARBA" id="ARBA00022448"/>
    </source>
</evidence>
<evidence type="ECO:0000259" key="4">
    <source>
        <dbReference type="PROSITE" id="PS50893"/>
    </source>
</evidence>
<protein>
    <submittedName>
        <fullName evidence="5">ABC transporter ATP-binding protein</fullName>
    </submittedName>
</protein>
<dbReference type="Gene3D" id="3.40.50.300">
    <property type="entry name" value="P-loop containing nucleotide triphosphate hydrolases"/>
    <property type="match status" value="1"/>
</dbReference>
<keyword evidence="2" id="KW-0547">Nucleotide-binding</keyword>